<evidence type="ECO:0000256" key="1">
    <source>
        <dbReference type="ARBA" id="ARBA00006484"/>
    </source>
</evidence>
<sequence length="252" mass="26725">MNNSNKVALITGAGTGIGRAAALALLRDGYQVALAGRRIEALEETARLAGDLSSQSLCVACNVGDPDSVKNMFEQIEQRFGRLDVLFNNAGTGAPPLPLEDLSYAHWKTVVDTNLTGAFLCTQQAFRIMKSQTPMGGRIINNGSISAHAPRPNSAPYTSTKHAMTGLTKSTSLDGRKYNIACGQIDIGNAATDMAIPMQRGVPQAHGAIAPEPVMDVEDVARAVVHMAGLPLESNIQFMTIMATQMPFIGRG</sequence>
<gene>
    <name evidence="4" type="ORF">SAMN05216421_1641</name>
</gene>
<comment type="similarity">
    <text evidence="1 3">Belongs to the short-chain dehydrogenases/reductases (SDR) family.</text>
</comment>
<evidence type="ECO:0000256" key="2">
    <source>
        <dbReference type="ARBA" id="ARBA00023002"/>
    </source>
</evidence>
<dbReference type="Proteomes" id="UP000243207">
    <property type="component" value="Chromosome I"/>
</dbReference>
<dbReference type="GO" id="GO:0016491">
    <property type="term" value="F:oxidoreductase activity"/>
    <property type="evidence" value="ECO:0007669"/>
    <property type="project" value="UniProtKB-KW"/>
</dbReference>
<protein>
    <submittedName>
        <fullName evidence="4">NADP-dependent 3-hydroxy acid dehydrogenase YdfG</fullName>
    </submittedName>
</protein>
<dbReference type="PANTHER" id="PTHR43669:SF12">
    <property type="entry name" value="BLR5618 PROTEIN"/>
    <property type="match status" value="1"/>
</dbReference>
<dbReference type="FunFam" id="3.40.50.720:FF:000084">
    <property type="entry name" value="Short-chain dehydrogenase reductase"/>
    <property type="match status" value="1"/>
</dbReference>
<dbReference type="InterPro" id="IPR002347">
    <property type="entry name" value="SDR_fam"/>
</dbReference>
<dbReference type="RefSeq" id="WP_093393001.1">
    <property type="nucleotide sequence ID" value="NZ_LT629736.1"/>
</dbReference>
<evidence type="ECO:0000256" key="3">
    <source>
        <dbReference type="RuleBase" id="RU000363"/>
    </source>
</evidence>
<proteinExistence type="inferred from homology"/>
<dbReference type="CDD" id="cd05233">
    <property type="entry name" value="SDR_c"/>
    <property type="match status" value="1"/>
</dbReference>
<dbReference type="Pfam" id="PF00106">
    <property type="entry name" value="adh_short"/>
    <property type="match status" value="1"/>
</dbReference>
<keyword evidence="5" id="KW-1185">Reference proteome</keyword>
<name>A0A1H1SQ97_9GAMM</name>
<accession>A0A1H1SQ97</accession>
<dbReference type="PRINTS" id="PR00080">
    <property type="entry name" value="SDRFAMILY"/>
</dbReference>
<dbReference type="OrthoDB" id="9810734at2"/>
<dbReference type="InterPro" id="IPR020904">
    <property type="entry name" value="Sc_DH/Rdtase_CS"/>
</dbReference>
<dbReference type="AlphaFoldDB" id="A0A1H1SQ97"/>
<reference evidence="5" key="1">
    <citation type="submission" date="2016-10" db="EMBL/GenBank/DDBJ databases">
        <authorList>
            <person name="Varghese N."/>
            <person name="Submissions S."/>
        </authorList>
    </citation>
    <scope>NUCLEOTIDE SEQUENCE [LARGE SCALE GENOMIC DNA]</scope>
    <source>
        <strain evidence="5">NRRL B-51270</strain>
    </source>
</reference>
<dbReference type="STRING" id="487184.SAMN05216421_1641"/>
<dbReference type="SUPFAM" id="SSF51735">
    <property type="entry name" value="NAD(P)-binding Rossmann-fold domains"/>
    <property type="match status" value="1"/>
</dbReference>
<dbReference type="InterPro" id="IPR036291">
    <property type="entry name" value="NAD(P)-bd_dom_sf"/>
</dbReference>
<dbReference type="PROSITE" id="PS00061">
    <property type="entry name" value="ADH_SHORT"/>
    <property type="match status" value="1"/>
</dbReference>
<evidence type="ECO:0000313" key="4">
    <source>
        <dbReference type="EMBL" id="SDS50135.1"/>
    </source>
</evidence>
<evidence type="ECO:0000313" key="5">
    <source>
        <dbReference type="Proteomes" id="UP000243207"/>
    </source>
</evidence>
<organism evidence="4 5">
    <name type="scientific">Halopseudomonas xinjiangensis</name>
    <dbReference type="NCBI Taxonomy" id="487184"/>
    <lineage>
        <taxon>Bacteria</taxon>
        <taxon>Pseudomonadati</taxon>
        <taxon>Pseudomonadota</taxon>
        <taxon>Gammaproteobacteria</taxon>
        <taxon>Pseudomonadales</taxon>
        <taxon>Pseudomonadaceae</taxon>
        <taxon>Halopseudomonas</taxon>
    </lineage>
</organism>
<dbReference type="PRINTS" id="PR00081">
    <property type="entry name" value="GDHRDH"/>
</dbReference>
<dbReference type="EMBL" id="LT629736">
    <property type="protein sequence ID" value="SDS50135.1"/>
    <property type="molecule type" value="Genomic_DNA"/>
</dbReference>
<dbReference type="PANTHER" id="PTHR43669">
    <property type="entry name" value="5-KETO-D-GLUCONATE 5-REDUCTASE"/>
    <property type="match status" value="1"/>
</dbReference>
<dbReference type="Gene3D" id="3.40.50.720">
    <property type="entry name" value="NAD(P)-binding Rossmann-like Domain"/>
    <property type="match status" value="1"/>
</dbReference>
<keyword evidence="2" id="KW-0560">Oxidoreductase</keyword>